<evidence type="ECO:0000313" key="2">
    <source>
        <dbReference type="Proteomes" id="UP000176422"/>
    </source>
</evidence>
<reference evidence="1 2" key="1">
    <citation type="journal article" date="2016" name="Nat. Commun.">
        <title>Thousands of microbial genomes shed light on interconnected biogeochemical processes in an aquifer system.</title>
        <authorList>
            <person name="Anantharaman K."/>
            <person name="Brown C.T."/>
            <person name="Hug L.A."/>
            <person name="Sharon I."/>
            <person name="Castelle C.J."/>
            <person name="Probst A.J."/>
            <person name="Thomas B.C."/>
            <person name="Singh A."/>
            <person name="Wilkins M.J."/>
            <person name="Karaoz U."/>
            <person name="Brodie E.L."/>
            <person name="Williams K.H."/>
            <person name="Hubbard S.S."/>
            <person name="Banfield J.F."/>
        </authorList>
    </citation>
    <scope>NUCLEOTIDE SEQUENCE [LARGE SCALE GENOMIC DNA]</scope>
</reference>
<accession>A0A1F8DWK4</accession>
<organism evidence="1 2">
    <name type="scientific">Candidatus Wolfebacteria bacterium RIFOXYB1_FULL_54_12</name>
    <dbReference type="NCBI Taxonomy" id="1802559"/>
    <lineage>
        <taxon>Bacteria</taxon>
        <taxon>Candidatus Wolfeibacteriota</taxon>
    </lineage>
</organism>
<protein>
    <submittedName>
        <fullName evidence="1">Uncharacterized protein</fullName>
    </submittedName>
</protein>
<dbReference type="EMBL" id="MGIT01000002">
    <property type="protein sequence ID" value="OGM92892.1"/>
    <property type="molecule type" value="Genomic_DNA"/>
</dbReference>
<gene>
    <name evidence="1" type="ORF">A2372_03525</name>
</gene>
<dbReference type="Proteomes" id="UP000176422">
    <property type="component" value="Unassembled WGS sequence"/>
</dbReference>
<dbReference type="STRING" id="1802559.A2372_03525"/>
<comment type="caution">
    <text evidence="1">The sequence shown here is derived from an EMBL/GenBank/DDBJ whole genome shotgun (WGS) entry which is preliminary data.</text>
</comment>
<sequence>MFVTKKPPRIARGCATYRGRLRFTDEREPGPLKPPAAEAEQDQMAVPTNTAKHQHAQAGARAPPGFMQEHDGGVALFFRMLLTEEQRIFVPGTLQPPPLRFRKGFLGCRIVIEFEIDDLTGSFWHGAHREVLPVDHAICPIVVAGGDYFLSCAVAGGVDLKRSNDFHHDALSLPLCDAIYL</sequence>
<proteinExistence type="predicted"/>
<dbReference type="AlphaFoldDB" id="A0A1F8DWK4"/>
<name>A0A1F8DWK4_9BACT</name>
<evidence type="ECO:0000313" key="1">
    <source>
        <dbReference type="EMBL" id="OGM92892.1"/>
    </source>
</evidence>